<accession>A0AAP2GLA2</accession>
<dbReference type="EMBL" id="JAHESF010000002">
    <property type="protein sequence ID" value="MBT1695618.1"/>
    <property type="molecule type" value="Genomic_DNA"/>
</dbReference>
<comment type="caution">
    <text evidence="1">The sequence shown here is derived from an EMBL/GenBank/DDBJ whole genome shotgun (WGS) entry which is preliminary data.</text>
</comment>
<dbReference type="PANTHER" id="PTHR21174">
    <property type="match status" value="1"/>
</dbReference>
<dbReference type="RefSeq" id="WP_254160124.1">
    <property type="nucleotide sequence ID" value="NZ_JAHESF010000002.1"/>
</dbReference>
<proteinExistence type="predicted"/>
<evidence type="ECO:0000313" key="2">
    <source>
        <dbReference type="Proteomes" id="UP001319200"/>
    </source>
</evidence>
<dbReference type="InterPro" id="IPR009218">
    <property type="entry name" value="HD_phosphohydro"/>
</dbReference>
<dbReference type="PIRSF" id="PIRSF035170">
    <property type="entry name" value="HD_phosphohydro"/>
    <property type="match status" value="1"/>
</dbReference>
<organism evidence="1 2">
    <name type="scientific">Chryseosolibacter histidini</name>
    <dbReference type="NCBI Taxonomy" id="2782349"/>
    <lineage>
        <taxon>Bacteria</taxon>
        <taxon>Pseudomonadati</taxon>
        <taxon>Bacteroidota</taxon>
        <taxon>Cytophagia</taxon>
        <taxon>Cytophagales</taxon>
        <taxon>Chryseotaleaceae</taxon>
        <taxon>Chryseosolibacter</taxon>
    </lineage>
</organism>
<evidence type="ECO:0008006" key="3">
    <source>
        <dbReference type="Google" id="ProtNLM"/>
    </source>
</evidence>
<protein>
    <recommendedName>
        <fullName evidence="3">Metal-dependent HD superfamily phosphohydrolase</fullName>
    </recommendedName>
</protein>
<dbReference type="PANTHER" id="PTHR21174:SF0">
    <property type="entry name" value="HD PHOSPHOHYDROLASE FAMILY PROTEIN-RELATED"/>
    <property type="match status" value="1"/>
</dbReference>
<evidence type="ECO:0000313" key="1">
    <source>
        <dbReference type="EMBL" id="MBT1695618.1"/>
    </source>
</evidence>
<dbReference type="SUPFAM" id="SSF109604">
    <property type="entry name" value="HD-domain/PDEase-like"/>
    <property type="match status" value="1"/>
</dbReference>
<reference evidence="1 2" key="1">
    <citation type="submission" date="2021-05" db="EMBL/GenBank/DDBJ databases">
        <title>A Polyphasic approach of four new species of the genus Ohtaekwangia: Ohtaekwangia histidinii sp. nov., Ohtaekwangia cretensis sp. nov., Ohtaekwangia indiensis sp. nov., Ohtaekwangia reichenbachii sp. nov. from diverse environment.</title>
        <authorList>
            <person name="Octaviana S."/>
        </authorList>
    </citation>
    <scope>NUCLEOTIDE SEQUENCE [LARGE SCALE GENOMIC DNA]</scope>
    <source>
        <strain evidence="1 2">PWU4</strain>
    </source>
</reference>
<dbReference type="Proteomes" id="UP001319200">
    <property type="component" value="Unassembled WGS sequence"/>
</dbReference>
<name>A0AAP2GLA2_9BACT</name>
<keyword evidence="2" id="KW-1185">Reference proteome</keyword>
<sequence length="207" mass="24246">MIKPLFFEACHHYSADELLVSSLWEEIGKKYTAADRHYHNLVHLDNLAKELLPVREQFSNWDTVVFSIAYHDVVYNVLKQNNEEKSADHADKKLTSMAVPAVDVQQCRTMILATKSHQVSDDPAVNLFTDADLSILGAPYEVYETYFKQIRKEYGIYPGLVYWPGRKKVLQHFLTMPRIFKTDYFFEKYETQARKNLASELRFIEKQ</sequence>
<dbReference type="AlphaFoldDB" id="A0AAP2GLA2"/>
<gene>
    <name evidence="1" type="ORF">KK083_01940</name>
</gene>